<reference evidence="4" key="1">
    <citation type="journal article" date="2021" name="Sci. Rep.">
        <title>Diploid genomic architecture of Nitzschia inconspicua, an elite biomass production diatom.</title>
        <authorList>
            <person name="Oliver A."/>
            <person name="Podell S."/>
            <person name="Pinowska A."/>
            <person name="Traller J.C."/>
            <person name="Smith S.R."/>
            <person name="McClure R."/>
            <person name="Beliaev A."/>
            <person name="Bohutskyi P."/>
            <person name="Hill E.A."/>
            <person name="Rabines A."/>
            <person name="Zheng H."/>
            <person name="Allen L.Z."/>
            <person name="Kuo A."/>
            <person name="Grigoriev I.V."/>
            <person name="Allen A.E."/>
            <person name="Hazlebeck D."/>
            <person name="Allen E.E."/>
        </authorList>
    </citation>
    <scope>NUCLEOTIDE SEQUENCE</scope>
    <source>
        <strain evidence="4">Hildebrandi</strain>
    </source>
</reference>
<keyword evidence="4" id="KW-0808">Transferase</keyword>
<sequence length="803" mass="90004">MDSNQNAKHKLAERTPSDAAEDYVEGGSTLSGGELPSRNASPYSSTTDLRKQQQQQQQQQNAAPPATAAAATTTSAAASSLTKPTPPLPSNNNKKSKTYHSSSNTASSMIYGAPILVHTTGNFPAVGSTLGPFFSIGKLGKGTFCSIHKCINLAYFHDRHNHKREEIIKPRLAAAKVEIGDFVNSGILGGEASILHFLHSVLEDHTVPVYMGHYHATESTGTTLADDNNILERRQSKISNNKNMATAIVMEYLPGQDMHVIRDWATRQQQLQQQQQQQQQEEHQSSSGGINRLRRVSVQDAVFLTANVMLPLLQRMHSVGIVHRDVKPSNVVKRAGSETSKDFCVVDFGLSKSIVVPQDSSFADTQHVWRGKDWMKTVAMNVPGDKPACYRKERESADFRGTSMYASVPVHQLKDYAPRDDIWSLMYVFCDLVSGGLPWMSHAATRDRVACQKIKQRIHGMEAQADGEFRTDTKRLLMGDEYHVAMYKKYKGGVDPPEEGDLEDDDVTIPQPLDLSNDTTKVQLLEKAFEHLKQLKFTDLPDYDLIRKCLEGFLDRDDTTQPSVAPIDWKALSTSFRSRVGIDNTMETGSPLINGQIPQWDFQENIDRDPLEWEDPNIFPEADYLLQNSPEEEKGGPLYGEAADLALLPLEMRFRTAQMDYNVSHKDTIEPHLALRDWLKVALPLLYGTWDSAKYEKGGHRINDDGYRRENYLRMVEKCIECASTFQGFRSKSCFYHCETFSESEPTPKRRKILSTMRSAPKSNDALGSDLITVSKVAFELRMTKRAEEILPRAPPPRLSFGS</sequence>
<evidence type="ECO:0000313" key="5">
    <source>
        <dbReference type="Proteomes" id="UP000693970"/>
    </source>
</evidence>
<dbReference type="OrthoDB" id="5979581at2759"/>
<dbReference type="Pfam" id="PF00069">
    <property type="entry name" value="Pkinase"/>
    <property type="match status" value="1"/>
</dbReference>
<evidence type="ECO:0000313" key="4">
    <source>
        <dbReference type="EMBL" id="KAG7343168.1"/>
    </source>
</evidence>
<feature type="compositionally biased region" description="Polar residues" evidence="2">
    <location>
        <begin position="38"/>
        <end position="47"/>
    </location>
</feature>
<feature type="region of interest" description="Disordered" evidence="2">
    <location>
        <begin position="1"/>
        <end position="103"/>
    </location>
</feature>
<gene>
    <name evidence="4" type="ORF">IV203_021113</name>
</gene>
<accession>A0A9K3PD54</accession>
<evidence type="ECO:0000256" key="1">
    <source>
        <dbReference type="ARBA" id="ARBA00023860"/>
    </source>
</evidence>
<dbReference type="GO" id="GO:0004672">
    <property type="term" value="F:protein kinase activity"/>
    <property type="evidence" value="ECO:0007669"/>
    <property type="project" value="InterPro"/>
</dbReference>
<evidence type="ECO:0000259" key="3">
    <source>
        <dbReference type="PROSITE" id="PS50011"/>
    </source>
</evidence>
<dbReference type="PANTHER" id="PTHR11909">
    <property type="entry name" value="CASEIN KINASE-RELATED"/>
    <property type="match status" value="1"/>
</dbReference>
<name>A0A9K3PD54_9STRA</name>
<evidence type="ECO:0000256" key="2">
    <source>
        <dbReference type="SAM" id="MobiDB-lite"/>
    </source>
</evidence>
<reference evidence="4" key="2">
    <citation type="submission" date="2021-04" db="EMBL/GenBank/DDBJ databases">
        <authorList>
            <person name="Podell S."/>
        </authorList>
    </citation>
    <scope>NUCLEOTIDE SEQUENCE</scope>
    <source>
        <strain evidence="4">Hildebrandi</strain>
    </source>
</reference>
<dbReference type="Proteomes" id="UP000693970">
    <property type="component" value="Unassembled WGS sequence"/>
</dbReference>
<dbReference type="GO" id="GO:0005524">
    <property type="term" value="F:ATP binding"/>
    <property type="evidence" value="ECO:0007669"/>
    <property type="project" value="InterPro"/>
</dbReference>
<protein>
    <recommendedName>
        <fullName evidence="1">Casein kinase I</fullName>
    </recommendedName>
</protein>
<dbReference type="PROSITE" id="PS50011">
    <property type="entry name" value="PROTEIN_KINASE_DOM"/>
    <property type="match status" value="1"/>
</dbReference>
<dbReference type="InterPro" id="IPR050235">
    <property type="entry name" value="CK1_Ser-Thr_kinase"/>
</dbReference>
<dbReference type="SMART" id="SM00220">
    <property type="entry name" value="S_TKc"/>
    <property type="match status" value="1"/>
</dbReference>
<comment type="caution">
    <text evidence="4">The sequence shown here is derived from an EMBL/GenBank/DDBJ whole genome shotgun (WGS) entry which is preliminary data.</text>
</comment>
<dbReference type="EMBL" id="JAGRRH010000024">
    <property type="protein sequence ID" value="KAG7343168.1"/>
    <property type="molecule type" value="Genomic_DNA"/>
</dbReference>
<feature type="domain" description="Protein kinase" evidence="3">
    <location>
        <begin position="133"/>
        <end position="577"/>
    </location>
</feature>
<feature type="compositionally biased region" description="Low complexity" evidence="2">
    <location>
        <begin position="52"/>
        <end position="83"/>
    </location>
</feature>
<proteinExistence type="predicted"/>
<dbReference type="InterPro" id="IPR000719">
    <property type="entry name" value="Prot_kinase_dom"/>
</dbReference>
<feature type="compositionally biased region" description="Low complexity" evidence="2">
    <location>
        <begin position="269"/>
        <end position="279"/>
    </location>
</feature>
<keyword evidence="4" id="KW-0418">Kinase</keyword>
<feature type="region of interest" description="Disordered" evidence="2">
    <location>
        <begin position="269"/>
        <end position="291"/>
    </location>
</feature>
<keyword evidence="5" id="KW-1185">Reference proteome</keyword>
<dbReference type="AlphaFoldDB" id="A0A9K3PD54"/>
<organism evidence="4 5">
    <name type="scientific">Nitzschia inconspicua</name>
    <dbReference type="NCBI Taxonomy" id="303405"/>
    <lineage>
        <taxon>Eukaryota</taxon>
        <taxon>Sar</taxon>
        <taxon>Stramenopiles</taxon>
        <taxon>Ochrophyta</taxon>
        <taxon>Bacillariophyta</taxon>
        <taxon>Bacillariophyceae</taxon>
        <taxon>Bacillariophycidae</taxon>
        <taxon>Bacillariales</taxon>
        <taxon>Bacillariaceae</taxon>
        <taxon>Nitzschia</taxon>
    </lineage>
</organism>